<keyword evidence="2" id="KW-1185">Reference proteome</keyword>
<gene>
    <name evidence="1" type="ORF">Taro_048471</name>
</gene>
<name>A0A843X879_COLES</name>
<organism evidence="1 2">
    <name type="scientific">Colocasia esculenta</name>
    <name type="common">Wild taro</name>
    <name type="synonym">Arum esculentum</name>
    <dbReference type="NCBI Taxonomy" id="4460"/>
    <lineage>
        <taxon>Eukaryota</taxon>
        <taxon>Viridiplantae</taxon>
        <taxon>Streptophyta</taxon>
        <taxon>Embryophyta</taxon>
        <taxon>Tracheophyta</taxon>
        <taxon>Spermatophyta</taxon>
        <taxon>Magnoliopsida</taxon>
        <taxon>Liliopsida</taxon>
        <taxon>Araceae</taxon>
        <taxon>Aroideae</taxon>
        <taxon>Colocasieae</taxon>
        <taxon>Colocasia</taxon>
    </lineage>
</organism>
<dbReference type="AlphaFoldDB" id="A0A843X879"/>
<proteinExistence type="predicted"/>
<reference evidence="1" key="1">
    <citation type="submission" date="2017-07" db="EMBL/GenBank/DDBJ databases">
        <title>Taro Niue Genome Assembly and Annotation.</title>
        <authorList>
            <person name="Atibalentja N."/>
            <person name="Keating K."/>
            <person name="Fields C.J."/>
        </authorList>
    </citation>
    <scope>NUCLEOTIDE SEQUENCE</scope>
    <source>
        <strain evidence="1">Niue_2</strain>
        <tissue evidence="1">Leaf</tissue>
    </source>
</reference>
<dbReference type="Proteomes" id="UP000652761">
    <property type="component" value="Unassembled WGS sequence"/>
</dbReference>
<evidence type="ECO:0000313" key="2">
    <source>
        <dbReference type="Proteomes" id="UP000652761"/>
    </source>
</evidence>
<accession>A0A843X879</accession>
<protein>
    <submittedName>
        <fullName evidence="1">Uncharacterized protein</fullName>
    </submittedName>
</protein>
<comment type="caution">
    <text evidence="1">The sequence shown here is derived from an EMBL/GenBank/DDBJ whole genome shotgun (WGS) entry which is preliminary data.</text>
</comment>
<sequence length="71" mass="7471">MSVATEVNVPLQNLCRLRVQAGTAVDDADFGPPGPLVDEVPVATSDPHSSEAPTLYLPSGLLRVLIVLLSF</sequence>
<evidence type="ECO:0000313" key="1">
    <source>
        <dbReference type="EMBL" id="MQM15525.1"/>
    </source>
</evidence>
<dbReference type="EMBL" id="NMUH01006559">
    <property type="protein sequence ID" value="MQM15525.1"/>
    <property type="molecule type" value="Genomic_DNA"/>
</dbReference>